<feature type="region of interest" description="Disordered" evidence="1">
    <location>
        <begin position="225"/>
        <end position="252"/>
    </location>
</feature>
<keyword evidence="2" id="KW-1133">Transmembrane helix</keyword>
<accession>A0ABN0W6F0</accession>
<reference evidence="3 4" key="1">
    <citation type="journal article" date="2019" name="Int. J. Syst. Evol. Microbiol.">
        <title>The Global Catalogue of Microorganisms (GCM) 10K type strain sequencing project: providing services to taxonomists for standard genome sequencing and annotation.</title>
        <authorList>
            <consortium name="The Broad Institute Genomics Platform"/>
            <consortium name="The Broad Institute Genome Sequencing Center for Infectious Disease"/>
            <person name="Wu L."/>
            <person name="Ma J."/>
        </authorList>
    </citation>
    <scope>NUCLEOTIDE SEQUENCE [LARGE SCALE GENOMIC DNA]</scope>
    <source>
        <strain evidence="3 4">JCM 9731</strain>
    </source>
</reference>
<dbReference type="PIRSF" id="PIRSF021383">
    <property type="entry name" value="YunB"/>
    <property type="match status" value="1"/>
</dbReference>
<comment type="caution">
    <text evidence="3">The sequence shown here is derived from an EMBL/GenBank/DDBJ whole genome shotgun (WGS) entry which is preliminary data.</text>
</comment>
<keyword evidence="4" id="KW-1185">Reference proteome</keyword>
<keyword evidence="2" id="KW-0472">Membrane</keyword>
<evidence type="ECO:0000256" key="1">
    <source>
        <dbReference type="SAM" id="MobiDB-lite"/>
    </source>
</evidence>
<dbReference type="InterPro" id="IPR014197">
    <property type="entry name" value="Sporulation_prot_YunB"/>
</dbReference>
<dbReference type="Proteomes" id="UP001500782">
    <property type="component" value="Unassembled WGS sequence"/>
</dbReference>
<organism evidence="3 4">
    <name type="scientific">Bacillus carboniphilus</name>
    <dbReference type="NCBI Taxonomy" id="86663"/>
    <lineage>
        <taxon>Bacteria</taxon>
        <taxon>Bacillati</taxon>
        <taxon>Bacillota</taxon>
        <taxon>Bacilli</taxon>
        <taxon>Bacillales</taxon>
        <taxon>Bacillaceae</taxon>
        <taxon>Bacillus</taxon>
    </lineage>
</organism>
<dbReference type="NCBIfam" id="TIGR02832">
    <property type="entry name" value="spo_yunB"/>
    <property type="match status" value="1"/>
</dbReference>
<gene>
    <name evidence="3" type="primary">yunB</name>
    <name evidence="3" type="ORF">GCM10008967_16650</name>
</gene>
<proteinExistence type="predicted"/>
<dbReference type="EMBL" id="BAAADJ010000017">
    <property type="protein sequence ID" value="GAA0326794.1"/>
    <property type="molecule type" value="Genomic_DNA"/>
</dbReference>
<evidence type="ECO:0000313" key="3">
    <source>
        <dbReference type="EMBL" id="GAA0326794.1"/>
    </source>
</evidence>
<keyword evidence="2" id="KW-0812">Transmembrane</keyword>
<protein>
    <submittedName>
        <fullName evidence="3">Sporulation protein YunB</fullName>
    </submittedName>
</protein>
<name>A0ABN0W6F0_9BACI</name>
<dbReference type="Pfam" id="PF09560">
    <property type="entry name" value="Spore_YunB"/>
    <property type="match status" value="1"/>
</dbReference>
<sequence length="252" mass="27655">MRKFSVKKPKKGPLPLRHVFIITFIFFIITTFFSFWLIDKGLTPTLMSYAEVKTKQIGTMVITKAVNKKIANSIELSDVVVQVEGDSSKVFNMEIINRVGTEVTSLIDSNLNRAESGDLSSLQSLTDVEIELEESGTSEGIVFLVPLGQATNNALFGNLGPKIPIRFHAVGNVQTNPRIETQEYGINNATHVVYIDITVNIQIIMPFQTKMTAIQQSVPIGWTTDPGEVPQFYGPSNGREGAGPSIELPTGP</sequence>
<evidence type="ECO:0000256" key="2">
    <source>
        <dbReference type="SAM" id="Phobius"/>
    </source>
</evidence>
<dbReference type="RefSeq" id="WP_343798092.1">
    <property type="nucleotide sequence ID" value="NZ_BAAADJ010000017.1"/>
</dbReference>
<feature type="transmembrane region" description="Helical" evidence="2">
    <location>
        <begin position="20"/>
        <end position="38"/>
    </location>
</feature>
<evidence type="ECO:0000313" key="4">
    <source>
        <dbReference type="Proteomes" id="UP001500782"/>
    </source>
</evidence>